<reference evidence="2 3" key="1">
    <citation type="submission" date="2015-02" db="EMBL/GenBank/DDBJ databases">
        <title>Draft genome sequences of ten Microbacterium spp. with emphasis on heavy metal contaminated environments.</title>
        <authorList>
            <person name="Corretto E."/>
        </authorList>
    </citation>
    <scope>NUCLEOTIDE SEQUENCE [LARGE SCALE GENOMIC DNA]</scope>
    <source>
        <strain evidence="2 3">DSM 8608</strain>
    </source>
</reference>
<organism evidence="2 3">
    <name type="scientific">Microbacterium trichothecenolyticum</name>
    <name type="common">Aureobacterium trichothecenolyticum</name>
    <dbReference type="NCBI Taxonomy" id="69370"/>
    <lineage>
        <taxon>Bacteria</taxon>
        <taxon>Bacillati</taxon>
        <taxon>Actinomycetota</taxon>
        <taxon>Actinomycetes</taxon>
        <taxon>Micrococcales</taxon>
        <taxon>Microbacteriaceae</taxon>
        <taxon>Microbacterium</taxon>
    </lineage>
</organism>
<dbReference type="Pfam" id="PF00563">
    <property type="entry name" value="EAL"/>
    <property type="match status" value="1"/>
</dbReference>
<gene>
    <name evidence="2" type="primary">cph2_1</name>
    <name evidence="2" type="ORF">RS82_01696</name>
</gene>
<dbReference type="InterPro" id="IPR035919">
    <property type="entry name" value="EAL_sf"/>
</dbReference>
<dbReference type="PROSITE" id="PS50883">
    <property type="entry name" value="EAL"/>
    <property type="match status" value="1"/>
</dbReference>
<dbReference type="SMART" id="SM00052">
    <property type="entry name" value="EAL"/>
    <property type="match status" value="1"/>
</dbReference>
<dbReference type="InterPro" id="IPR050706">
    <property type="entry name" value="Cyclic-di-GMP_PDE-like"/>
</dbReference>
<dbReference type="EMBL" id="JYJA01000032">
    <property type="protein sequence ID" value="KJL43202.1"/>
    <property type="molecule type" value="Genomic_DNA"/>
</dbReference>
<dbReference type="AlphaFoldDB" id="A0A0M2H9G1"/>
<dbReference type="InterPro" id="IPR001633">
    <property type="entry name" value="EAL_dom"/>
</dbReference>
<accession>A0A0M2H9G1</accession>
<dbReference type="SUPFAM" id="SSF141868">
    <property type="entry name" value="EAL domain-like"/>
    <property type="match status" value="1"/>
</dbReference>
<dbReference type="PANTHER" id="PTHR33121">
    <property type="entry name" value="CYCLIC DI-GMP PHOSPHODIESTERASE PDEF"/>
    <property type="match status" value="1"/>
</dbReference>
<sequence>MAVRSEISRALTHALERSEITAWFQPQIDLLSNRVVAVEALCRWNHAEWGLVGPNEFIPVAEEDGMIAEIGRYMATRAMAVMTKWGIDVSVNVSPAQLQDSAFTTWLGQLVERISRPARRLTLEITEGRHIGNVSSVVARLDRLRALGLGIAIDDYGAGQASLTQLKRLHATELKIDRALVIDDSPSAERTMGAAIAIAHEAGVRVVAEGIETPEQLEKVKTMGCDRGQGYLFARPMPQAQMTALLAG</sequence>
<dbReference type="Gene3D" id="3.20.20.450">
    <property type="entry name" value="EAL domain"/>
    <property type="match status" value="1"/>
</dbReference>
<feature type="domain" description="EAL" evidence="1">
    <location>
        <begin position="4"/>
        <end position="248"/>
    </location>
</feature>
<dbReference type="PATRIC" id="fig|69370.6.peg.1727"/>
<evidence type="ECO:0000259" key="1">
    <source>
        <dbReference type="PROSITE" id="PS50883"/>
    </source>
</evidence>
<evidence type="ECO:0000313" key="2">
    <source>
        <dbReference type="EMBL" id="KJL43202.1"/>
    </source>
</evidence>
<evidence type="ECO:0000313" key="3">
    <source>
        <dbReference type="Proteomes" id="UP000034098"/>
    </source>
</evidence>
<proteinExistence type="predicted"/>
<dbReference type="GO" id="GO:0071111">
    <property type="term" value="F:cyclic-guanylate-specific phosphodiesterase activity"/>
    <property type="evidence" value="ECO:0007669"/>
    <property type="project" value="InterPro"/>
</dbReference>
<protein>
    <submittedName>
        <fullName evidence="2">Phytochrome-like protein cph2</fullName>
    </submittedName>
</protein>
<dbReference type="Proteomes" id="UP000034098">
    <property type="component" value="Unassembled WGS sequence"/>
</dbReference>
<dbReference type="PANTHER" id="PTHR33121:SF70">
    <property type="entry name" value="SIGNALING PROTEIN YKOW"/>
    <property type="match status" value="1"/>
</dbReference>
<dbReference type="RefSeq" id="WP_169748683.1">
    <property type="nucleotide sequence ID" value="NZ_JYJA01000032.1"/>
</dbReference>
<name>A0A0M2H9G1_MICTR</name>
<dbReference type="CDD" id="cd01948">
    <property type="entry name" value="EAL"/>
    <property type="match status" value="1"/>
</dbReference>
<comment type="caution">
    <text evidence="2">The sequence shown here is derived from an EMBL/GenBank/DDBJ whole genome shotgun (WGS) entry which is preliminary data.</text>
</comment>
<keyword evidence="3" id="KW-1185">Reference proteome</keyword>